<proteinExistence type="predicted"/>
<dbReference type="EMBL" id="JACIDS010000002">
    <property type="protein sequence ID" value="MBB3930641.1"/>
    <property type="molecule type" value="Genomic_DNA"/>
</dbReference>
<keyword evidence="2" id="KW-0812">Transmembrane</keyword>
<accession>A0A840AP50</accession>
<gene>
    <name evidence="3" type="ORF">GGR25_001680</name>
</gene>
<evidence type="ECO:0000313" key="4">
    <source>
        <dbReference type="Proteomes" id="UP000553963"/>
    </source>
</evidence>
<feature type="transmembrane region" description="Helical" evidence="2">
    <location>
        <begin position="110"/>
        <end position="132"/>
    </location>
</feature>
<evidence type="ECO:0008006" key="5">
    <source>
        <dbReference type="Google" id="ProtNLM"/>
    </source>
</evidence>
<feature type="coiled-coil region" evidence="1">
    <location>
        <begin position="229"/>
        <end position="256"/>
    </location>
</feature>
<comment type="caution">
    <text evidence="3">The sequence shown here is derived from an EMBL/GenBank/DDBJ whole genome shotgun (WGS) entry which is preliminary data.</text>
</comment>
<dbReference type="AlphaFoldDB" id="A0A840AP50"/>
<dbReference type="Proteomes" id="UP000553963">
    <property type="component" value="Unassembled WGS sequence"/>
</dbReference>
<keyword evidence="2" id="KW-0472">Membrane</keyword>
<keyword evidence="4" id="KW-1185">Reference proteome</keyword>
<keyword evidence="2" id="KW-1133">Transmembrane helix</keyword>
<feature type="transmembrane region" description="Helical" evidence="2">
    <location>
        <begin position="20"/>
        <end position="41"/>
    </location>
</feature>
<feature type="transmembrane region" description="Helical" evidence="2">
    <location>
        <begin position="261"/>
        <end position="282"/>
    </location>
</feature>
<name>A0A840AP50_9HYPH</name>
<evidence type="ECO:0000256" key="2">
    <source>
        <dbReference type="SAM" id="Phobius"/>
    </source>
</evidence>
<evidence type="ECO:0000313" key="3">
    <source>
        <dbReference type="EMBL" id="MBB3930641.1"/>
    </source>
</evidence>
<keyword evidence="1" id="KW-0175">Coiled coil</keyword>
<dbReference type="RefSeq" id="WP_183398278.1">
    <property type="nucleotide sequence ID" value="NZ_JACIDS010000002.1"/>
</dbReference>
<reference evidence="3 4" key="1">
    <citation type="submission" date="2020-08" db="EMBL/GenBank/DDBJ databases">
        <title>Genomic Encyclopedia of Type Strains, Phase IV (KMG-IV): sequencing the most valuable type-strain genomes for metagenomic binning, comparative biology and taxonomic classification.</title>
        <authorList>
            <person name="Goeker M."/>
        </authorList>
    </citation>
    <scope>NUCLEOTIDE SEQUENCE [LARGE SCALE GENOMIC DNA]</scope>
    <source>
        <strain evidence="3 4">DSM 25966</strain>
    </source>
</reference>
<sequence length="302" mass="30527">MAMVETSTVGTLESPRSAVSWGAILAGAVVASAVSLVLVLLGSGLGLAAVSPWSGAGASVTTFAVSAVIWFVATQWIASAFGGYITGRLRTKWTDLHGDEVFFRDTAHGFIAWCLSTLIVAAVFSSMLAGIVSQGAQSGAVVLAGAAQGATQGATQSANLADPTDYFIDTLFRPAAGSAPSEANAAEARTEATRIIVTGLASGEIPAADKTYLAEMVASRTGISPADATQRVEAVLAQMEAAKQKAKEAADAARKAGLTTALLTVAALLVGAFISSVAAAIAGRQRDEDAPEIVTRRGGIVG</sequence>
<protein>
    <recommendedName>
        <fullName evidence="5">Transmembrane protein</fullName>
    </recommendedName>
</protein>
<evidence type="ECO:0000256" key="1">
    <source>
        <dbReference type="SAM" id="Coils"/>
    </source>
</evidence>
<organism evidence="3 4">
    <name type="scientific">Kaistia hirudinis</name>
    <dbReference type="NCBI Taxonomy" id="1293440"/>
    <lineage>
        <taxon>Bacteria</taxon>
        <taxon>Pseudomonadati</taxon>
        <taxon>Pseudomonadota</taxon>
        <taxon>Alphaproteobacteria</taxon>
        <taxon>Hyphomicrobiales</taxon>
        <taxon>Kaistiaceae</taxon>
        <taxon>Kaistia</taxon>
    </lineage>
</organism>